<organism evidence="1 2">
    <name type="scientific">Neolewinella antarctica</name>
    <dbReference type="NCBI Taxonomy" id="442734"/>
    <lineage>
        <taxon>Bacteria</taxon>
        <taxon>Pseudomonadati</taxon>
        <taxon>Bacteroidota</taxon>
        <taxon>Saprospiria</taxon>
        <taxon>Saprospirales</taxon>
        <taxon>Lewinellaceae</taxon>
        <taxon>Neolewinella</taxon>
    </lineage>
</organism>
<accession>A0ABX0X6K1</accession>
<evidence type="ECO:0000313" key="1">
    <source>
        <dbReference type="EMBL" id="NJC24621.1"/>
    </source>
</evidence>
<gene>
    <name evidence="1" type="ORF">GGR27_000102</name>
</gene>
<keyword evidence="2" id="KW-1185">Reference proteome</keyword>
<dbReference type="Proteomes" id="UP000770785">
    <property type="component" value="Unassembled WGS sequence"/>
</dbReference>
<evidence type="ECO:0008006" key="3">
    <source>
        <dbReference type="Google" id="ProtNLM"/>
    </source>
</evidence>
<name>A0ABX0X6K1_9BACT</name>
<dbReference type="Gene3D" id="2.40.70.10">
    <property type="entry name" value="Acid Proteases"/>
    <property type="match status" value="2"/>
</dbReference>
<dbReference type="SUPFAM" id="SSF50630">
    <property type="entry name" value="Acid proteases"/>
    <property type="match status" value="1"/>
</dbReference>
<protein>
    <recommendedName>
        <fullName evidence="3">Peptidase A2 domain-containing protein</fullName>
    </recommendedName>
</protein>
<sequence>MLRLFINRRFRRSNFWLVILFAGVGFFALTRVQGKGGGEQNVDVKEPTHVANFLQTVETQRHVPYGNPLSEHLQHFDFRSRLICFSATVNGRPGNFILDTGAPHVMLNHRGALAPTTTGVGAGGAVPLTESFIESFVLTGQEHRKMWALSLDLRPLEARLNRKVDGFVGYELLHRSELRIDYPNRTFQLRNSDRHPRHEARKPDYILNFKLQGHLPVITVPTAGGKKLRLALDTGASANLLDGRLAGSTVPTGTQMNVQGLDGRPFTTDVVTLSGTDDVADLLSNSNFTLLDLSELGGRGVDGRVDGILGSTFLARFTVGIDYRRGRIYLWKPSNSVPTSPPLTLN</sequence>
<comment type="caution">
    <text evidence="1">The sequence shown here is derived from an EMBL/GenBank/DDBJ whole genome shotgun (WGS) entry which is preliminary data.</text>
</comment>
<dbReference type="EMBL" id="JAATJH010000001">
    <property type="protein sequence ID" value="NJC24621.1"/>
    <property type="molecule type" value="Genomic_DNA"/>
</dbReference>
<dbReference type="InterPro" id="IPR021109">
    <property type="entry name" value="Peptidase_aspartic_dom_sf"/>
</dbReference>
<reference evidence="1 2" key="1">
    <citation type="submission" date="2020-03" db="EMBL/GenBank/DDBJ databases">
        <title>Genomic Encyclopedia of Type Strains, Phase IV (KMG-IV): sequencing the most valuable type-strain genomes for metagenomic binning, comparative biology and taxonomic classification.</title>
        <authorList>
            <person name="Goeker M."/>
        </authorList>
    </citation>
    <scope>NUCLEOTIDE SEQUENCE [LARGE SCALE GENOMIC DNA]</scope>
    <source>
        <strain evidence="1 2">DSM 105096</strain>
    </source>
</reference>
<dbReference type="RefSeq" id="WP_168035442.1">
    <property type="nucleotide sequence ID" value="NZ_JAATJH010000001.1"/>
</dbReference>
<evidence type="ECO:0000313" key="2">
    <source>
        <dbReference type="Proteomes" id="UP000770785"/>
    </source>
</evidence>
<proteinExistence type="predicted"/>